<feature type="repeat" description="ANK" evidence="2">
    <location>
        <begin position="173"/>
        <end position="205"/>
    </location>
</feature>
<dbReference type="RefSeq" id="WP_115476080.1">
    <property type="nucleotide sequence ID" value="NZ_QRBF01000001.1"/>
</dbReference>
<dbReference type="OrthoDB" id="8960888at2"/>
<dbReference type="PROSITE" id="PS50088">
    <property type="entry name" value="ANK_REPEAT"/>
    <property type="match status" value="1"/>
</dbReference>
<dbReference type="EMBL" id="QRBF01000001">
    <property type="protein sequence ID" value="RDS85829.1"/>
    <property type="molecule type" value="Genomic_DNA"/>
</dbReference>
<evidence type="ECO:0000313" key="4">
    <source>
        <dbReference type="EMBL" id="RDS85829.1"/>
    </source>
</evidence>
<comment type="caution">
    <text evidence="4">The sequence shown here is derived from an EMBL/GenBank/DDBJ whole genome shotgun (WGS) entry which is preliminary data.</text>
</comment>
<protein>
    <submittedName>
        <fullName evidence="4">Ankyrin repeat domain-containing protein</fullName>
    </submittedName>
</protein>
<feature type="region of interest" description="Disordered" evidence="3">
    <location>
        <begin position="15"/>
        <end position="41"/>
    </location>
</feature>
<dbReference type="Gene3D" id="1.25.40.20">
    <property type="entry name" value="Ankyrin repeat-containing domain"/>
    <property type="match status" value="1"/>
</dbReference>
<dbReference type="PANTHER" id="PTHR24161">
    <property type="entry name" value="ANK_REP_REGION DOMAIN-CONTAINING PROTEIN-RELATED"/>
    <property type="match status" value="1"/>
</dbReference>
<dbReference type="PROSITE" id="PS50297">
    <property type="entry name" value="ANK_REP_REGION"/>
    <property type="match status" value="1"/>
</dbReference>
<keyword evidence="2" id="KW-0040">ANK repeat</keyword>
<evidence type="ECO:0000256" key="2">
    <source>
        <dbReference type="PROSITE-ProRule" id="PRU00023"/>
    </source>
</evidence>
<accession>A0A370XBQ2</accession>
<dbReference type="SUPFAM" id="SSF48403">
    <property type="entry name" value="Ankyrin repeat"/>
    <property type="match status" value="1"/>
</dbReference>
<dbReference type="Proteomes" id="UP000255334">
    <property type="component" value="Unassembled WGS sequence"/>
</dbReference>
<proteinExistence type="predicted"/>
<feature type="region of interest" description="Disordered" evidence="3">
    <location>
        <begin position="209"/>
        <end position="228"/>
    </location>
</feature>
<gene>
    <name evidence="4" type="ORF">DWU99_00715</name>
</gene>
<feature type="compositionally biased region" description="Low complexity" evidence="3">
    <location>
        <begin position="15"/>
        <end position="24"/>
    </location>
</feature>
<dbReference type="PANTHER" id="PTHR24161:SF85">
    <property type="entry name" value="PALMITOYLTRANSFERASE HIP14"/>
    <property type="match status" value="1"/>
</dbReference>
<evidence type="ECO:0000256" key="3">
    <source>
        <dbReference type="SAM" id="MobiDB-lite"/>
    </source>
</evidence>
<dbReference type="Pfam" id="PF12796">
    <property type="entry name" value="Ank_2"/>
    <property type="match status" value="1"/>
</dbReference>
<name>A0A370XBQ2_9GAMM</name>
<evidence type="ECO:0000313" key="5">
    <source>
        <dbReference type="Proteomes" id="UP000255334"/>
    </source>
</evidence>
<keyword evidence="1" id="KW-0677">Repeat</keyword>
<sequence>MADLFSDIFPESHAAPDAAHAAPTAPVPPPRAVTPLSEDGPILPLDREDHNEMLNELGWLDQEVSYGAEITRDDANTLREYLGVVDTSNTRHLDPDGAEPLAQLARMPLHYDQNIGVRDSALRVMLERGADPWATDDQGRTALHGSDSAAVKVLLEAIHDQDRQAYLDWQDRDGSTALHAAAERHDGPAIDALCTAGADATVRDIRSETATERAQRTQGPQAQIDRLGDHEVASTHIRTHTRRAGRCM</sequence>
<evidence type="ECO:0000256" key="1">
    <source>
        <dbReference type="ARBA" id="ARBA00022737"/>
    </source>
</evidence>
<dbReference type="AlphaFoldDB" id="A0A370XBQ2"/>
<keyword evidence="5" id="KW-1185">Reference proteome</keyword>
<reference evidence="4 5" key="1">
    <citation type="submission" date="2018-07" db="EMBL/GenBank/DDBJ databases">
        <title>Dyella monticola sp. nov. and Dyella psychrodurans sp. nov. isolated from monsoon evergreen broad-leaved forest soil of Dinghu Mountain, China.</title>
        <authorList>
            <person name="Gao Z."/>
            <person name="Qiu L."/>
        </authorList>
    </citation>
    <scope>NUCLEOTIDE SEQUENCE [LARGE SCALE GENOMIC DNA]</scope>
    <source>
        <strain evidence="4 5">4MSK11</strain>
    </source>
</reference>
<dbReference type="InterPro" id="IPR036770">
    <property type="entry name" value="Ankyrin_rpt-contain_sf"/>
</dbReference>
<dbReference type="InterPro" id="IPR002110">
    <property type="entry name" value="Ankyrin_rpt"/>
</dbReference>
<organism evidence="4 5">
    <name type="scientific">Dyella psychrodurans</name>
    <dbReference type="NCBI Taxonomy" id="1927960"/>
    <lineage>
        <taxon>Bacteria</taxon>
        <taxon>Pseudomonadati</taxon>
        <taxon>Pseudomonadota</taxon>
        <taxon>Gammaproteobacteria</taxon>
        <taxon>Lysobacterales</taxon>
        <taxon>Rhodanobacteraceae</taxon>
        <taxon>Dyella</taxon>
    </lineage>
</organism>